<dbReference type="GO" id="GO:0006952">
    <property type="term" value="P:defense response"/>
    <property type="evidence" value="ECO:0007669"/>
    <property type="project" value="UniProtKB-KW"/>
</dbReference>
<dbReference type="PANTHER" id="PTHR36766">
    <property type="entry name" value="PLANT BROAD-SPECTRUM MILDEW RESISTANCE PROTEIN RPW8"/>
    <property type="match status" value="1"/>
</dbReference>
<evidence type="ECO:0000313" key="9">
    <source>
        <dbReference type="EMBL" id="MQM09628.1"/>
    </source>
</evidence>
<organism evidence="9 10">
    <name type="scientific">Colocasia esculenta</name>
    <name type="common">Wild taro</name>
    <name type="synonym">Arum esculentum</name>
    <dbReference type="NCBI Taxonomy" id="4460"/>
    <lineage>
        <taxon>Eukaryota</taxon>
        <taxon>Viridiplantae</taxon>
        <taxon>Streptophyta</taxon>
        <taxon>Embryophyta</taxon>
        <taxon>Tracheophyta</taxon>
        <taxon>Spermatophyta</taxon>
        <taxon>Magnoliopsida</taxon>
        <taxon>Liliopsida</taxon>
        <taxon>Araceae</taxon>
        <taxon>Aroideae</taxon>
        <taxon>Colocasieae</taxon>
        <taxon>Colocasia</taxon>
    </lineage>
</organism>
<dbReference type="AlphaFoldDB" id="A0A843WT09"/>
<dbReference type="Gene3D" id="3.40.50.300">
    <property type="entry name" value="P-loop containing nucleotide triphosphate hydrolases"/>
    <property type="match status" value="1"/>
</dbReference>
<dbReference type="Gene3D" id="1.20.5.4130">
    <property type="match status" value="1"/>
</dbReference>
<dbReference type="InterPro" id="IPR041118">
    <property type="entry name" value="Rx_N"/>
</dbReference>
<proteinExistence type="inferred from homology"/>
<dbReference type="EMBL" id="NMUH01004430">
    <property type="protein sequence ID" value="MQM09628.1"/>
    <property type="molecule type" value="Genomic_DNA"/>
</dbReference>
<dbReference type="Pfam" id="PF00931">
    <property type="entry name" value="NB-ARC"/>
    <property type="match status" value="1"/>
</dbReference>
<evidence type="ECO:0000259" key="8">
    <source>
        <dbReference type="Pfam" id="PF18052"/>
    </source>
</evidence>
<sequence>MALQRKNGGVLAFSGTGLEQDIEKLKQIYPLSGPALPENEEISQLVNKMEYIIAVLKDAEKKHISLETSRLTFRKLKQVVFDAEDLIDDLATNAAVQSMGAHTMTPSMMDLIREMNNRLDCLQPQIDMLVFQLSTIQDSCPVLLTWRQTGALLPDKSSVIGRDGEKEQIIKILLSSAESSNNNKSFSIVPIVGLGGVGKTTLARLIFNDQNVRKHFELMWVCVSNDLDHVSANWKPFDTQPL</sequence>
<keyword evidence="4" id="KW-0547">Nucleotide-binding</keyword>
<accession>A0A843WT09</accession>
<evidence type="ECO:0000313" key="10">
    <source>
        <dbReference type="Proteomes" id="UP000652761"/>
    </source>
</evidence>
<feature type="domain" description="Disease resistance N-terminal" evidence="8">
    <location>
        <begin position="40"/>
        <end position="98"/>
    </location>
</feature>
<keyword evidence="2" id="KW-0433">Leucine-rich repeat</keyword>
<name>A0A843WT09_COLES</name>
<evidence type="ECO:0000256" key="4">
    <source>
        <dbReference type="ARBA" id="ARBA00022741"/>
    </source>
</evidence>
<evidence type="ECO:0000256" key="5">
    <source>
        <dbReference type="ARBA" id="ARBA00022821"/>
    </source>
</evidence>
<keyword evidence="3" id="KW-0677">Repeat</keyword>
<gene>
    <name evidence="9" type="ORF">Taro_042508</name>
</gene>
<protein>
    <submittedName>
        <fullName evidence="9">Uncharacterized protein</fullName>
    </submittedName>
</protein>
<evidence type="ECO:0000256" key="3">
    <source>
        <dbReference type="ARBA" id="ARBA00022737"/>
    </source>
</evidence>
<dbReference type="GO" id="GO:0005524">
    <property type="term" value="F:ATP binding"/>
    <property type="evidence" value="ECO:0007669"/>
    <property type="project" value="UniProtKB-KW"/>
</dbReference>
<evidence type="ECO:0000259" key="7">
    <source>
        <dbReference type="Pfam" id="PF00931"/>
    </source>
</evidence>
<feature type="domain" description="NB-ARC" evidence="7">
    <location>
        <begin position="165"/>
        <end position="226"/>
    </location>
</feature>
<dbReference type="PANTHER" id="PTHR36766:SF48">
    <property type="entry name" value="DISEASE RESISTANCE PROTEIN RGA3"/>
    <property type="match status" value="1"/>
</dbReference>
<dbReference type="InterPro" id="IPR002182">
    <property type="entry name" value="NB-ARC"/>
</dbReference>
<keyword evidence="6" id="KW-0067">ATP-binding</keyword>
<keyword evidence="10" id="KW-1185">Reference proteome</keyword>
<dbReference type="OrthoDB" id="37484at2759"/>
<dbReference type="InterPro" id="IPR027417">
    <property type="entry name" value="P-loop_NTPase"/>
</dbReference>
<reference evidence="9" key="1">
    <citation type="submission" date="2017-07" db="EMBL/GenBank/DDBJ databases">
        <title>Taro Niue Genome Assembly and Annotation.</title>
        <authorList>
            <person name="Atibalentja N."/>
            <person name="Keating K."/>
            <person name="Fields C.J."/>
        </authorList>
    </citation>
    <scope>NUCLEOTIDE SEQUENCE</scope>
    <source>
        <strain evidence="9">Niue_2</strain>
        <tissue evidence="9">Leaf</tissue>
    </source>
</reference>
<keyword evidence="5" id="KW-0611">Plant defense</keyword>
<dbReference type="Pfam" id="PF18052">
    <property type="entry name" value="Rx_N"/>
    <property type="match status" value="1"/>
</dbReference>
<evidence type="ECO:0000256" key="2">
    <source>
        <dbReference type="ARBA" id="ARBA00022614"/>
    </source>
</evidence>
<dbReference type="SUPFAM" id="SSF52540">
    <property type="entry name" value="P-loop containing nucleoside triphosphate hydrolases"/>
    <property type="match status" value="1"/>
</dbReference>
<evidence type="ECO:0000256" key="6">
    <source>
        <dbReference type="ARBA" id="ARBA00022840"/>
    </source>
</evidence>
<comment type="similarity">
    <text evidence="1">Belongs to the disease resistance NB-LRR family.</text>
</comment>
<dbReference type="Proteomes" id="UP000652761">
    <property type="component" value="Unassembled WGS sequence"/>
</dbReference>
<comment type="caution">
    <text evidence="9">The sequence shown here is derived from an EMBL/GenBank/DDBJ whole genome shotgun (WGS) entry which is preliminary data.</text>
</comment>
<evidence type="ECO:0000256" key="1">
    <source>
        <dbReference type="ARBA" id="ARBA00008894"/>
    </source>
</evidence>
<dbReference type="GO" id="GO:0043531">
    <property type="term" value="F:ADP binding"/>
    <property type="evidence" value="ECO:0007669"/>
    <property type="project" value="InterPro"/>
</dbReference>